<dbReference type="SUPFAM" id="SSF53822">
    <property type="entry name" value="Periplasmic binding protein-like I"/>
    <property type="match status" value="1"/>
</dbReference>
<keyword evidence="3" id="KW-0804">Transcription</keyword>
<dbReference type="GO" id="GO:0000976">
    <property type="term" value="F:transcription cis-regulatory region binding"/>
    <property type="evidence" value="ECO:0007669"/>
    <property type="project" value="TreeGrafter"/>
</dbReference>
<dbReference type="SUPFAM" id="SSF47413">
    <property type="entry name" value="lambda repressor-like DNA-binding domains"/>
    <property type="match status" value="1"/>
</dbReference>
<keyword evidence="2" id="KW-0238">DNA-binding</keyword>
<dbReference type="PANTHER" id="PTHR30146">
    <property type="entry name" value="LACI-RELATED TRANSCRIPTIONAL REPRESSOR"/>
    <property type="match status" value="1"/>
</dbReference>
<dbReference type="SMART" id="SM00354">
    <property type="entry name" value="HTH_LACI"/>
    <property type="match status" value="1"/>
</dbReference>
<evidence type="ECO:0000256" key="2">
    <source>
        <dbReference type="ARBA" id="ARBA00023125"/>
    </source>
</evidence>
<dbReference type="Proteomes" id="UP000217265">
    <property type="component" value="Chromosome"/>
</dbReference>
<dbReference type="InterPro" id="IPR000843">
    <property type="entry name" value="HTH_LacI"/>
</dbReference>
<keyword evidence="6" id="KW-1185">Reference proteome</keyword>
<evidence type="ECO:0000256" key="3">
    <source>
        <dbReference type="ARBA" id="ARBA00023163"/>
    </source>
</evidence>
<dbReference type="AlphaFoldDB" id="A0A290QAT7"/>
<dbReference type="Gene3D" id="1.10.260.40">
    <property type="entry name" value="lambda repressor-like DNA-binding domains"/>
    <property type="match status" value="1"/>
</dbReference>
<dbReference type="PROSITE" id="PS50932">
    <property type="entry name" value="HTH_LACI_2"/>
    <property type="match status" value="1"/>
</dbReference>
<evidence type="ECO:0000259" key="4">
    <source>
        <dbReference type="PROSITE" id="PS50932"/>
    </source>
</evidence>
<protein>
    <recommendedName>
        <fullName evidence="4">HTH lacI-type domain-containing protein</fullName>
    </recommendedName>
</protein>
<name>A0A290QAT7_9BACT</name>
<dbReference type="InterPro" id="IPR028082">
    <property type="entry name" value="Peripla_BP_I"/>
</dbReference>
<accession>A0A290QAT7</accession>
<dbReference type="GO" id="GO:0003700">
    <property type="term" value="F:DNA-binding transcription factor activity"/>
    <property type="evidence" value="ECO:0007669"/>
    <property type="project" value="TreeGrafter"/>
</dbReference>
<keyword evidence="1" id="KW-0805">Transcription regulation</keyword>
<organism evidence="5 6">
    <name type="scientific">Nibricoccus aquaticus</name>
    <dbReference type="NCBI Taxonomy" id="2576891"/>
    <lineage>
        <taxon>Bacteria</taxon>
        <taxon>Pseudomonadati</taxon>
        <taxon>Verrucomicrobiota</taxon>
        <taxon>Opitutia</taxon>
        <taxon>Opitutales</taxon>
        <taxon>Opitutaceae</taxon>
        <taxon>Nibricoccus</taxon>
    </lineage>
</organism>
<dbReference type="CDD" id="cd01392">
    <property type="entry name" value="HTH_LacI"/>
    <property type="match status" value="1"/>
</dbReference>
<sequence>MSSRRCTIKDIAAHAGVAVSTVSYALRNHPSIPKETCARIQAVGEKLGYRPDPQISALMAHIGRGRAVPSSARIALVWMQGKRAHTRSDDFFLQMREGANERAGLRGYHLEEFWPDEDRLSGPRLTSILKARGIQSVIFSPSIEGVASDYGLGWENLACVVLGHARWPVELHRVAHDHYHGICECLQRMTAAGVTRPAIVLTEEINQRTDSAVKAAFITHHPSEGRARGLIYPLDQKGARAFPAWLRTHNPDGVLLLRREMWADVKTPRLEKLRQAGRVWCANWKAGDPLELPGIQQRYDLAARAAVDLVTGLEQSRTLGLPDHPQCVQIRGDWREHTVA</sequence>
<dbReference type="Gene3D" id="3.40.50.2300">
    <property type="match status" value="1"/>
</dbReference>
<dbReference type="EMBL" id="CP023344">
    <property type="protein sequence ID" value="ATC65553.1"/>
    <property type="molecule type" value="Genomic_DNA"/>
</dbReference>
<dbReference type="InterPro" id="IPR010982">
    <property type="entry name" value="Lambda_DNA-bd_dom_sf"/>
</dbReference>
<reference evidence="5 6" key="1">
    <citation type="submission" date="2017-09" db="EMBL/GenBank/DDBJ databases">
        <title>Complete genome sequence of Verrucomicrobial strain HZ-65, isolated from freshwater.</title>
        <authorList>
            <person name="Choi A."/>
        </authorList>
    </citation>
    <scope>NUCLEOTIDE SEQUENCE [LARGE SCALE GENOMIC DNA]</scope>
    <source>
        <strain evidence="5 6">HZ-65</strain>
    </source>
</reference>
<dbReference type="PANTHER" id="PTHR30146:SF109">
    <property type="entry name" value="HTH-TYPE TRANSCRIPTIONAL REGULATOR GALS"/>
    <property type="match status" value="1"/>
</dbReference>
<dbReference type="KEGG" id="vbh:CMV30_17235"/>
<feature type="domain" description="HTH lacI-type" evidence="4">
    <location>
        <begin position="7"/>
        <end position="60"/>
    </location>
</feature>
<evidence type="ECO:0000256" key="1">
    <source>
        <dbReference type="ARBA" id="ARBA00023015"/>
    </source>
</evidence>
<evidence type="ECO:0000313" key="5">
    <source>
        <dbReference type="EMBL" id="ATC65553.1"/>
    </source>
</evidence>
<proteinExistence type="predicted"/>
<gene>
    <name evidence="5" type="ORF">CMV30_17235</name>
</gene>
<dbReference type="Pfam" id="PF00356">
    <property type="entry name" value="LacI"/>
    <property type="match status" value="1"/>
</dbReference>
<evidence type="ECO:0000313" key="6">
    <source>
        <dbReference type="Proteomes" id="UP000217265"/>
    </source>
</evidence>